<dbReference type="Proteomes" id="UP000720344">
    <property type="component" value="Unassembled WGS sequence"/>
</dbReference>
<organism evidence="1 2">
    <name type="scientific">Rhodocyclus gracilis</name>
    <dbReference type="NCBI Taxonomy" id="2929842"/>
    <lineage>
        <taxon>Bacteria</taxon>
        <taxon>Pseudomonadati</taxon>
        <taxon>Pseudomonadota</taxon>
        <taxon>Betaproteobacteria</taxon>
        <taxon>Rhodocyclales</taxon>
        <taxon>Rhodocyclaceae</taxon>
        <taxon>Rhodocyclus</taxon>
    </lineage>
</organism>
<comment type="caution">
    <text evidence="1">The sequence shown here is derived from an EMBL/GenBank/DDBJ whole genome shotgun (WGS) entry which is preliminary data.</text>
</comment>
<protein>
    <submittedName>
        <fullName evidence="1">AlpA family phage regulatory protein</fullName>
    </submittedName>
</protein>
<dbReference type="EMBL" id="JAATWB010000001">
    <property type="protein sequence ID" value="NJA88063.1"/>
    <property type="molecule type" value="Genomic_DNA"/>
</dbReference>
<sequence>MPRLLRKAEVCNRTGLSERAISDRLAAGSFPKPVFIDARNPAWVESEVLAWIQQRIADRDNDVVPPGRAALIEARRLGGRKAQANRRMKLSAA</sequence>
<dbReference type="InterPro" id="IPR010260">
    <property type="entry name" value="AlpA"/>
</dbReference>
<keyword evidence="2" id="KW-1185">Reference proteome</keyword>
<reference evidence="2" key="1">
    <citation type="submission" date="2020-03" db="EMBL/GenBank/DDBJ databases">
        <title>Whole-genome sequence of the purple nonsulfur bacterium Rhodocyclus tenuis DSM112.</title>
        <authorList>
            <person name="Kyndt J.A."/>
            <person name="Meyer T.E."/>
        </authorList>
    </citation>
    <scope>NUCLEOTIDE SEQUENCE [LARGE SCALE GENOMIC DNA]</scope>
    <source>
        <strain evidence="2">DSM 112</strain>
    </source>
</reference>
<dbReference type="Gene3D" id="1.10.238.160">
    <property type="match status" value="1"/>
</dbReference>
<gene>
    <name evidence="1" type="ORF">HCX48_02350</name>
</gene>
<proteinExistence type="predicted"/>
<name>A0ABX0WEA0_9RHOO</name>
<dbReference type="Pfam" id="PF05930">
    <property type="entry name" value="Phage_AlpA"/>
    <property type="match status" value="1"/>
</dbReference>
<evidence type="ECO:0000313" key="2">
    <source>
        <dbReference type="Proteomes" id="UP000720344"/>
    </source>
</evidence>
<accession>A0ABX0WEA0</accession>
<evidence type="ECO:0000313" key="1">
    <source>
        <dbReference type="EMBL" id="NJA88063.1"/>
    </source>
</evidence>